<keyword evidence="3 4" id="KW-0732">Signal</keyword>
<name>A0A2K9DCU0_9MICO</name>
<keyword evidence="2" id="KW-0813">Transport</keyword>
<dbReference type="KEGG" id="mhos:CXR34_03775"/>
<dbReference type="InterPro" id="IPR000914">
    <property type="entry name" value="SBP_5_dom"/>
</dbReference>
<dbReference type="PROSITE" id="PS51257">
    <property type="entry name" value="PROKAR_LIPOPROTEIN"/>
    <property type="match status" value="1"/>
</dbReference>
<evidence type="ECO:0000313" key="7">
    <source>
        <dbReference type="Proteomes" id="UP000233276"/>
    </source>
</evidence>
<evidence type="ECO:0000256" key="2">
    <source>
        <dbReference type="ARBA" id="ARBA00022448"/>
    </source>
</evidence>
<dbReference type="InterPro" id="IPR030678">
    <property type="entry name" value="Peptide/Ni-bd"/>
</dbReference>
<organism evidence="6 7">
    <name type="scientific">Microbacterium hominis</name>
    <dbReference type="NCBI Taxonomy" id="162426"/>
    <lineage>
        <taxon>Bacteria</taxon>
        <taxon>Bacillati</taxon>
        <taxon>Actinomycetota</taxon>
        <taxon>Actinomycetes</taxon>
        <taxon>Micrococcales</taxon>
        <taxon>Microbacteriaceae</taxon>
        <taxon>Microbacterium</taxon>
    </lineage>
</organism>
<dbReference type="Proteomes" id="UP000233276">
    <property type="component" value="Chromosome"/>
</dbReference>
<dbReference type="GO" id="GO:0015833">
    <property type="term" value="P:peptide transport"/>
    <property type="evidence" value="ECO:0007669"/>
    <property type="project" value="TreeGrafter"/>
</dbReference>
<gene>
    <name evidence="6" type="ORF">CXR34_03775</name>
</gene>
<dbReference type="CDD" id="cd00995">
    <property type="entry name" value="PBP2_NikA_DppA_OppA_like"/>
    <property type="match status" value="1"/>
</dbReference>
<dbReference type="AlphaFoldDB" id="A0A2K9DCU0"/>
<dbReference type="EMBL" id="CP025299">
    <property type="protein sequence ID" value="AUG28669.1"/>
    <property type="molecule type" value="Genomic_DNA"/>
</dbReference>
<protein>
    <recommendedName>
        <fullName evidence="5">Solute-binding protein family 5 domain-containing protein</fullName>
    </recommendedName>
</protein>
<feature type="chain" id="PRO_5038333210" description="Solute-binding protein family 5 domain-containing protein" evidence="4">
    <location>
        <begin position="30"/>
        <end position="510"/>
    </location>
</feature>
<sequence>MTHRSSRVRRALAAAAALTGAALVLSACAGGSASTAETRNLTIGVVAEPEKSPDPIVDGSLAGYNIYYNLFDQLTVLDADGTIQPSLATAWTPNADFTQWTFTLRDDVTFQDGEPLKASDVVFTYETVLNTPDSDNLGYMGMLESVSAPDDHTVVFDLNSSFSPWPSITTAQSIVPEKVYTALGSEGFAAAPVGSGPFSFVSWKRGVDYVLKRNDAYWGGAPQIDTLTFQTVSDEEARLNGVISGSLDIALISPNQVSSAEGSGIDVRSRAANGTTFLGVNSTSGPLADERIRQAVWHAIDRDALVKTVLSGRAVANDQIVAANVTGYVSDATGPAYDPAAAKALLAEAGYAGEAIPLEYATSGRIPMSAEIAQAIAGYLEAVGFTVSLSGMDQATLSNRIYSTVDMKGLYLNTWAPSTMDGDMPATNLFAGGQNDYAKSPETAALVARQRTVAGDERIAAFRDLAEANFQGAYIVPLFTPEADYAVSPKVTWTPRVDGEYDLTDVAFTG</sequence>
<dbReference type="PIRSF" id="PIRSF002741">
    <property type="entry name" value="MppA"/>
    <property type="match status" value="1"/>
</dbReference>
<dbReference type="SUPFAM" id="SSF53850">
    <property type="entry name" value="Periplasmic binding protein-like II"/>
    <property type="match status" value="1"/>
</dbReference>
<feature type="signal peptide" evidence="4">
    <location>
        <begin position="1"/>
        <end position="29"/>
    </location>
</feature>
<evidence type="ECO:0000313" key="6">
    <source>
        <dbReference type="EMBL" id="AUG28669.1"/>
    </source>
</evidence>
<dbReference type="InterPro" id="IPR039424">
    <property type="entry name" value="SBP_5"/>
</dbReference>
<evidence type="ECO:0000256" key="4">
    <source>
        <dbReference type="SAM" id="SignalP"/>
    </source>
</evidence>
<accession>A0A2K9DCU0</accession>
<dbReference type="PANTHER" id="PTHR30290:SF9">
    <property type="entry name" value="OLIGOPEPTIDE-BINDING PROTEIN APPA"/>
    <property type="match status" value="1"/>
</dbReference>
<dbReference type="RefSeq" id="WP_101305611.1">
    <property type="nucleotide sequence ID" value="NZ_CP025299.1"/>
</dbReference>
<dbReference type="GO" id="GO:0042597">
    <property type="term" value="C:periplasmic space"/>
    <property type="evidence" value="ECO:0007669"/>
    <property type="project" value="UniProtKB-ARBA"/>
</dbReference>
<dbReference type="PROSITE" id="PS51318">
    <property type="entry name" value="TAT"/>
    <property type="match status" value="1"/>
</dbReference>
<feature type="domain" description="Solute-binding protein family 5" evidence="5">
    <location>
        <begin position="82"/>
        <end position="435"/>
    </location>
</feature>
<dbReference type="GO" id="GO:0043190">
    <property type="term" value="C:ATP-binding cassette (ABC) transporter complex"/>
    <property type="evidence" value="ECO:0007669"/>
    <property type="project" value="InterPro"/>
</dbReference>
<dbReference type="PANTHER" id="PTHR30290">
    <property type="entry name" value="PERIPLASMIC BINDING COMPONENT OF ABC TRANSPORTER"/>
    <property type="match status" value="1"/>
</dbReference>
<dbReference type="Gene3D" id="3.10.105.10">
    <property type="entry name" value="Dipeptide-binding Protein, Domain 3"/>
    <property type="match status" value="1"/>
</dbReference>
<dbReference type="InterPro" id="IPR006311">
    <property type="entry name" value="TAT_signal"/>
</dbReference>
<evidence type="ECO:0000256" key="3">
    <source>
        <dbReference type="ARBA" id="ARBA00022729"/>
    </source>
</evidence>
<dbReference type="GO" id="GO:1904680">
    <property type="term" value="F:peptide transmembrane transporter activity"/>
    <property type="evidence" value="ECO:0007669"/>
    <property type="project" value="TreeGrafter"/>
</dbReference>
<reference evidence="6 7" key="1">
    <citation type="submission" date="2017-12" db="EMBL/GenBank/DDBJ databases">
        <title>Isolation and characterization of estrogens degradatiion strain Microbacterium hominis SJTG1.</title>
        <authorList>
            <person name="Xiong W."/>
            <person name="Yin C."/>
            <person name="Zheng D."/>
            <person name="Liang R."/>
        </authorList>
    </citation>
    <scope>NUCLEOTIDE SEQUENCE [LARGE SCALE GENOMIC DNA]</scope>
    <source>
        <strain evidence="6 7">SJTG1</strain>
    </source>
</reference>
<evidence type="ECO:0000259" key="5">
    <source>
        <dbReference type="Pfam" id="PF00496"/>
    </source>
</evidence>
<evidence type="ECO:0000256" key="1">
    <source>
        <dbReference type="ARBA" id="ARBA00005695"/>
    </source>
</evidence>
<comment type="similarity">
    <text evidence="1">Belongs to the bacterial solute-binding protein 5 family.</text>
</comment>
<dbReference type="Pfam" id="PF00496">
    <property type="entry name" value="SBP_bac_5"/>
    <property type="match status" value="1"/>
</dbReference>
<proteinExistence type="inferred from homology"/>
<dbReference type="Gene3D" id="3.40.190.10">
    <property type="entry name" value="Periplasmic binding protein-like II"/>
    <property type="match status" value="1"/>
</dbReference>